<organism evidence="1 2">
    <name type="scientific">Methylobacterium tardum</name>
    <dbReference type="NCBI Taxonomy" id="374432"/>
    <lineage>
        <taxon>Bacteria</taxon>
        <taxon>Pseudomonadati</taxon>
        <taxon>Pseudomonadota</taxon>
        <taxon>Alphaproteobacteria</taxon>
        <taxon>Hyphomicrobiales</taxon>
        <taxon>Methylobacteriaceae</taxon>
        <taxon>Methylobacterium</taxon>
    </lineage>
</organism>
<name>A0AA37WPI8_9HYPH</name>
<accession>A0AA37WPI8</accession>
<dbReference type="AlphaFoldDB" id="A0AA37WPI8"/>
<dbReference type="Proteomes" id="UP001157440">
    <property type="component" value="Unassembled WGS sequence"/>
</dbReference>
<reference evidence="2" key="1">
    <citation type="journal article" date="2019" name="Int. J. Syst. Evol. Microbiol.">
        <title>The Global Catalogue of Microorganisms (GCM) 10K type strain sequencing project: providing services to taxonomists for standard genome sequencing and annotation.</title>
        <authorList>
            <consortium name="The Broad Institute Genomics Platform"/>
            <consortium name="The Broad Institute Genome Sequencing Center for Infectious Disease"/>
            <person name="Wu L."/>
            <person name="Ma J."/>
        </authorList>
    </citation>
    <scope>NUCLEOTIDE SEQUENCE [LARGE SCALE GENOMIC DNA]</scope>
    <source>
        <strain evidence="2">NBRC 103632</strain>
    </source>
</reference>
<evidence type="ECO:0000313" key="1">
    <source>
        <dbReference type="EMBL" id="GLS68259.1"/>
    </source>
</evidence>
<keyword evidence="2" id="KW-1185">Reference proteome</keyword>
<gene>
    <name evidence="1" type="ORF">GCM10007890_02710</name>
</gene>
<dbReference type="InterPro" id="IPR022062">
    <property type="entry name" value="DUF3618"/>
</dbReference>
<protein>
    <recommendedName>
        <fullName evidence="3">DUF3618 domain-containing protein</fullName>
    </recommendedName>
</protein>
<evidence type="ECO:0000313" key="2">
    <source>
        <dbReference type="Proteomes" id="UP001157440"/>
    </source>
</evidence>
<comment type="caution">
    <text evidence="1">The sequence shown here is derived from an EMBL/GenBank/DDBJ whole genome shotgun (WGS) entry which is preliminary data.</text>
</comment>
<dbReference type="Pfam" id="PF12277">
    <property type="entry name" value="DUF3618"/>
    <property type="match status" value="1"/>
</dbReference>
<sequence>MNKIEREIEAGRARLDGVLNQLQDRLHPGAFVEDVLGTARRSGAGGDLYDLSVDAVRRHPIPVLLICAGLSMLLARVKQPAKLSAGNLPSASVQGDERLRRGRRARIYPEPI</sequence>
<evidence type="ECO:0008006" key="3">
    <source>
        <dbReference type="Google" id="ProtNLM"/>
    </source>
</evidence>
<dbReference type="RefSeq" id="WP_238199951.1">
    <property type="nucleotide sequence ID" value="NZ_BPQZ01000052.1"/>
</dbReference>
<proteinExistence type="predicted"/>
<dbReference type="EMBL" id="BSPL01000004">
    <property type="protein sequence ID" value="GLS68259.1"/>
    <property type="molecule type" value="Genomic_DNA"/>
</dbReference>